<name>A0AAD4PCQ1_PERFH</name>
<evidence type="ECO:0000313" key="3">
    <source>
        <dbReference type="Proteomes" id="UP001190926"/>
    </source>
</evidence>
<dbReference type="Proteomes" id="UP001190926">
    <property type="component" value="Unassembled WGS sequence"/>
</dbReference>
<dbReference type="GO" id="GO:0009409">
    <property type="term" value="P:response to cold"/>
    <property type="evidence" value="ECO:0007669"/>
    <property type="project" value="InterPro"/>
</dbReference>
<dbReference type="InterPro" id="IPR044678">
    <property type="entry name" value="COR27/28"/>
</dbReference>
<dbReference type="PANTHER" id="PTHR33676">
    <property type="entry name" value="COLD REGULATED PROTEIN 27"/>
    <property type="match status" value="1"/>
</dbReference>
<organism evidence="2 3">
    <name type="scientific">Perilla frutescens var. hirtella</name>
    <name type="common">Perilla citriodora</name>
    <name type="synonym">Perilla setoyensis</name>
    <dbReference type="NCBI Taxonomy" id="608512"/>
    <lineage>
        <taxon>Eukaryota</taxon>
        <taxon>Viridiplantae</taxon>
        <taxon>Streptophyta</taxon>
        <taxon>Embryophyta</taxon>
        <taxon>Tracheophyta</taxon>
        <taxon>Spermatophyta</taxon>
        <taxon>Magnoliopsida</taxon>
        <taxon>eudicotyledons</taxon>
        <taxon>Gunneridae</taxon>
        <taxon>Pentapetalae</taxon>
        <taxon>asterids</taxon>
        <taxon>lamiids</taxon>
        <taxon>Lamiales</taxon>
        <taxon>Lamiaceae</taxon>
        <taxon>Nepetoideae</taxon>
        <taxon>Elsholtzieae</taxon>
        <taxon>Perilla</taxon>
    </lineage>
</organism>
<feature type="region of interest" description="Disordered" evidence="1">
    <location>
        <begin position="207"/>
        <end position="231"/>
    </location>
</feature>
<protein>
    <submittedName>
        <fullName evidence="2">Uncharacterized protein</fullName>
    </submittedName>
</protein>
<evidence type="ECO:0000313" key="2">
    <source>
        <dbReference type="EMBL" id="KAH6834355.1"/>
    </source>
</evidence>
<sequence>MEGNCISVSPPPSVDICCATDLNRSNSDASTLTAEICEDFLHHSPGDSTMWTDEKHSLYLENLEVSFVKQLHQSINSLAQCSNQVKGDKIITQIHPITARDTSEQVELAAPLNGCRGKNSNCNRGDPLSHVSVDSLRHIKNPWVYHSKRVATECPTALACTPEPLTLCDTENYGKVVKSHGPDTCSHQFSASNQYSDSHDLVEEGTGQNFVDEDDETDSDTESRVKRLKTL</sequence>
<reference evidence="2 3" key="1">
    <citation type="journal article" date="2021" name="Nat. Commun.">
        <title>Incipient diploidization of the medicinal plant Perilla within 10,000 years.</title>
        <authorList>
            <person name="Zhang Y."/>
            <person name="Shen Q."/>
            <person name="Leng L."/>
            <person name="Zhang D."/>
            <person name="Chen S."/>
            <person name="Shi Y."/>
            <person name="Ning Z."/>
            <person name="Chen S."/>
        </authorList>
    </citation>
    <scope>NUCLEOTIDE SEQUENCE [LARGE SCALE GENOMIC DNA]</scope>
    <source>
        <strain evidence="3">cv. PC099</strain>
    </source>
</reference>
<gene>
    <name evidence="2" type="ORF">C2S53_012102</name>
</gene>
<accession>A0AAD4PCQ1</accession>
<dbReference type="EMBL" id="SDAM02000052">
    <property type="protein sequence ID" value="KAH6834355.1"/>
    <property type="molecule type" value="Genomic_DNA"/>
</dbReference>
<dbReference type="PANTHER" id="PTHR33676:SF14">
    <property type="match status" value="1"/>
</dbReference>
<feature type="compositionally biased region" description="Acidic residues" evidence="1">
    <location>
        <begin position="211"/>
        <end position="220"/>
    </location>
</feature>
<comment type="caution">
    <text evidence="2">The sequence shown here is derived from an EMBL/GenBank/DDBJ whole genome shotgun (WGS) entry which is preliminary data.</text>
</comment>
<evidence type="ECO:0000256" key="1">
    <source>
        <dbReference type="SAM" id="MobiDB-lite"/>
    </source>
</evidence>
<dbReference type="AlphaFoldDB" id="A0AAD4PCQ1"/>
<dbReference type="GO" id="GO:0042752">
    <property type="term" value="P:regulation of circadian rhythm"/>
    <property type="evidence" value="ECO:0007669"/>
    <property type="project" value="InterPro"/>
</dbReference>
<keyword evidence="3" id="KW-1185">Reference proteome</keyword>
<proteinExistence type="predicted"/>